<feature type="domain" description="DUF7691" evidence="1">
    <location>
        <begin position="9"/>
        <end position="203"/>
    </location>
</feature>
<protein>
    <recommendedName>
        <fullName evidence="1">DUF7691 domain-containing protein</fullName>
    </recommendedName>
</protein>
<dbReference type="Pfam" id="PF24740">
    <property type="entry name" value="DUF7691"/>
    <property type="match status" value="1"/>
</dbReference>
<organism evidence="2 3">
    <name type="scientific">candidate division WOR-1 bacterium RIFOXYB2_FULL_36_35</name>
    <dbReference type="NCBI Taxonomy" id="1802578"/>
    <lineage>
        <taxon>Bacteria</taxon>
        <taxon>Bacillati</taxon>
        <taxon>Saganbacteria</taxon>
    </lineage>
</organism>
<proteinExistence type="predicted"/>
<reference evidence="2 3" key="1">
    <citation type="journal article" date="2016" name="Nat. Commun.">
        <title>Thousands of microbial genomes shed light on interconnected biogeochemical processes in an aquifer system.</title>
        <authorList>
            <person name="Anantharaman K."/>
            <person name="Brown C.T."/>
            <person name="Hug L.A."/>
            <person name="Sharon I."/>
            <person name="Castelle C.J."/>
            <person name="Probst A.J."/>
            <person name="Thomas B.C."/>
            <person name="Singh A."/>
            <person name="Wilkins M.J."/>
            <person name="Karaoz U."/>
            <person name="Brodie E.L."/>
            <person name="Williams K.H."/>
            <person name="Hubbard S.S."/>
            <person name="Banfield J.F."/>
        </authorList>
    </citation>
    <scope>NUCLEOTIDE SEQUENCE [LARGE SCALE GENOMIC DNA]</scope>
</reference>
<accession>A0A1F4S111</accession>
<name>A0A1F4S111_UNCSA</name>
<evidence type="ECO:0000259" key="1">
    <source>
        <dbReference type="Pfam" id="PF24740"/>
    </source>
</evidence>
<dbReference type="AlphaFoldDB" id="A0A1F4S111"/>
<comment type="caution">
    <text evidence="2">The sequence shown here is derived from an EMBL/GenBank/DDBJ whole genome shotgun (WGS) entry which is preliminary data.</text>
</comment>
<evidence type="ECO:0000313" key="3">
    <source>
        <dbReference type="Proteomes" id="UP000177905"/>
    </source>
</evidence>
<evidence type="ECO:0000313" key="2">
    <source>
        <dbReference type="EMBL" id="OGC14118.1"/>
    </source>
</evidence>
<dbReference type="EMBL" id="MEUA01000041">
    <property type="protein sequence ID" value="OGC14118.1"/>
    <property type="molecule type" value="Genomic_DNA"/>
</dbReference>
<dbReference type="InterPro" id="IPR056108">
    <property type="entry name" value="DUF7691"/>
</dbReference>
<gene>
    <name evidence="2" type="ORF">A2290_06415</name>
</gene>
<dbReference type="Proteomes" id="UP000177905">
    <property type="component" value="Unassembled WGS sequence"/>
</dbReference>
<sequence>MSENVVYGFKVDMKALQRVPGSKDNSLLKKIEQSQKGLLKEFGMIFKEDAEDVGIKIKSVSEIISDILAGKLDKDYARQYRRATELICRAFAQTLKGSSIMEGIWTGYRDDLEVVLKDIGLNMLAKKWCIDNVSFPWPSTAKEPKITWPIYTYFTFDEARTALTEFGKINLKKSLGLKKSPLFEYSSIQEVTEFLQQISKWLSIVVAPDQKKQTMAQGLIPTSGDQQGLLLIIDGDQ</sequence>